<sequence length="365" mass="38180">MMISLFLIGGLHHAAFAVDGASKYDGPGADIFGGRAPSQTEEMTSSAKSSGEEIAIQVKITSPGDNSFRLSVGGGQAASGSGSGGSSGVTWNPDEDPAFQKALRHRLMSDDDSIFFNANLMDTATNRTTYSLQDPCASEDGDAFDDCRQEQECTADGGGEGVNMDVVVGGAGEDGRASRGTQMCVANAEAAEADDEGVIPLPVFTLQDFQRLNVAPAASTVEPAPDTLKNMNTNVFAVADAQAFQTELGGFPVAVRAYPVQYSWNYGDGAALGPTPLTGAPLAEGDWDIPTDTSHVYSETGDYSVTLTTFFYGEYNVADTGWQPVAGFNEVASAPVPISVWKATVRNVADDCNENPRSFGCPGTN</sequence>
<evidence type="ECO:0000313" key="3">
    <source>
        <dbReference type="EMBL" id="MEX3595668.1"/>
    </source>
</evidence>
<proteinExistence type="predicted"/>
<keyword evidence="4" id="KW-1185">Reference proteome</keyword>
<dbReference type="InterPro" id="IPR035986">
    <property type="entry name" value="PKD_dom_sf"/>
</dbReference>
<protein>
    <submittedName>
        <fullName evidence="3">PKD domain-containing protein</fullName>
    </submittedName>
</protein>
<gene>
    <name evidence="3" type="ORF">VVR66_13175</name>
</gene>
<comment type="caution">
    <text evidence="3">The sequence shown here is derived from an EMBL/GenBank/DDBJ whole genome shotgun (WGS) entry which is preliminary data.</text>
</comment>
<dbReference type="InterPro" id="IPR000601">
    <property type="entry name" value="PKD_dom"/>
</dbReference>
<feature type="domain" description="PKD" evidence="2">
    <location>
        <begin position="259"/>
        <end position="308"/>
    </location>
</feature>
<dbReference type="PROSITE" id="PS50093">
    <property type="entry name" value="PKD"/>
    <property type="match status" value="1"/>
</dbReference>
<evidence type="ECO:0000259" key="2">
    <source>
        <dbReference type="PROSITE" id="PS50093"/>
    </source>
</evidence>
<dbReference type="Gene3D" id="2.60.40.10">
    <property type="entry name" value="Immunoglobulins"/>
    <property type="match status" value="1"/>
</dbReference>
<dbReference type="SUPFAM" id="SSF49299">
    <property type="entry name" value="PKD domain"/>
    <property type="match status" value="1"/>
</dbReference>
<organism evidence="3 4">
    <name type="scientific">Kocuria carniphila</name>
    <dbReference type="NCBI Taxonomy" id="262208"/>
    <lineage>
        <taxon>Bacteria</taxon>
        <taxon>Bacillati</taxon>
        <taxon>Actinomycetota</taxon>
        <taxon>Actinomycetes</taxon>
        <taxon>Micrococcales</taxon>
        <taxon>Micrococcaceae</taxon>
        <taxon>Kocuria</taxon>
    </lineage>
</organism>
<dbReference type="CDD" id="cd00146">
    <property type="entry name" value="PKD"/>
    <property type="match status" value="1"/>
</dbReference>
<dbReference type="Proteomes" id="UP001558481">
    <property type="component" value="Unassembled WGS sequence"/>
</dbReference>
<dbReference type="InterPro" id="IPR013783">
    <property type="entry name" value="Ig-like_fold"/>
</dbReference>
<dbReference type="EMBL" id="JAYWLU010000015">
    <property type="protein sequence ID" value="MEX3595668.1"/>
    <property type="molecule type" value="Genomic_DNA"/>
</dbReference>
<dbReference type="Pfam" id="PF00801">
    <property type="entry name" value="PKD"/>
    <property type="match status" value="1"/>
</dbReference>
<accession>A0ABV3V4H3</accession>
<reference evidence="3 4" key="1">
    <citation type="journal article" date="2024" name="Fungal Genet. Biol.">
        <title>The porcine skin microbiome exhibits broad fungal antagonism.</title>
        <authorList>
            <person name="De La Cruz K.F."/>
            <person name="Townsend E.C."/>
            <person name="Alex Cheong J.Z."/>
            <person name="Salamzade R."/>
            <person name="Liu A."/>
            <person name="Sandstrom S."/>
            <person name="Davila E."/>
            <person name="Huang L."/>
            <person name="Xu K.H."/>
            <person name="Wu S.Y."/>
            <person name="Meudt J.J."/>
            <person name="Shanmuganayagam D."/>
            <person name="Gibson A.L.F."/>
            <person name="Kalan L.R."/>
        </authorList>
    </citation>
    <scope>NUCLEOTIDE SEQUENCE [LARGE SCALE GENOMIC DNA]</scope>
    <source>
        <strain evidence="3 4">LK2625</strain>
    </source>
</reference>
<name>A0ABV3V4H3_9MICC</name>
<feature type="region of interest" description="Disordered" evidence="1">
    <location>
        <begin position="70"/>
        <end position="96"/>
    </location>
</feature>
<evidence type="ECO:0000256" key="1">
    <source>
        <dbReference type="SAM" id="MobiDB-lite"/>
    </source>
</evidence>
<evidence type="ECO:0000313" key="4">
    <source>
        <dbReference type="Proteomes" id="UP001558481"/>
    </source>
</evidence>
<feature type="compositionally biased region" description="Gly residues" evidence="1">
    <location>
        <begin position="72"/>
        <end position="87"/>
    </location>
</feature>